<protein>
    <submittedName>
        <fullName evidence="2">Uncharacterized protein</fullName>
    </submittedName>
</protein>
<gene>
    <name evidence="2" type="ORF">D7316_04224</name>
</gene>
<feature type="signal peptide" evidence="1">
    <location>
        <begin position="1"/>
        <end position="41"/>
    </location>
</feature>
<name>A0A3G8JSY1_9ACTN</name>
<accession>A0A3G8JSY1</accession>
<dbReference type="Proteomes" id="UP000271469">
    <property type="component" value="Chromosome"/>
</dbReference>
<dbReference type="RefSeq" id="WP_124709938.1">
    <property type="nucleotide sequence ID" value="NZ_CP033972.1"/>
</dbReference>
<reference evidence="2 3" key="1">
    <citation type="submission" date="2018-11" db="EMBL/GenBank/DDBJ databases">
        <title>Gordonia insulae sp. nov., isolated from an island soil.</title>
        <authorList>
            <person name="Kim Y.S."/>
            <person name="Kim S.B."/>
        </authorList>
    </citation>
    <scope>NUCLEOTIDE SEQUENCE [LARGE SCALE GENOMIC DNA]</scope>
    <source>
        <strain evidence="2 3">MMS17-SY073</strain>
    </source>
</reference>
<dbReference type="KEGG" id="gom:D7316_04224"/>
<dbReference type="AlphaFoldDB" id="A0A3G8JSY1"/>
<evidence type="ECO:0000256" key="1">
    <source>
        <dbReference type="SAM" id="SignalP"/>
    </source>
</evidence>
<keyword evidence="3" id="KW-1185">Reference proteome</keyword>
<dbReference type="OrthoDB" id="9924919at2"/>
<proteinExistence type="predicted"/>
<keyword evidence="1" id="KW-0732">Signal</keyword>
<feature type="chain" id="PRO_5039433379" evidence="1">
    <location>
        <begin position="42"/>
        <end position="192"/>
    </location>
</feature>
<dbReference type="EMBL" id="CP033972">
    <property type="protein sequence ID" value="AZG47612.1"/>
    <property type="molecule type" value="Genomic_DNA"/>
</dbReference>
<organism evidence="2 3">
    <name type="scientific">Gordonia insulae</name>
    <dbReference type="NCBI Taxonomy" id="2420509"/>
    <lineage>
        <taxon>Bacteria</taxon>
        <taxon>Bacillati</taxon>
        <taxon>Actinomycetota</taxon>
        <taxon>Actinomycetes</taxon>
        <taxon>Mycobacteriales</taxon>
        <taxon>Gordoniaceae</taxon>
        <taxon>Gordonia</taxon>
    </lineage>
</organism>
<evidence type="ECO:0000313" key="2">
    <source>
        <dbReference type="EMBL" id="AZG47612.1"/>
    </source>
</evidence>
<sequence>MTHASVDARGRLRGRVAARWARSAAVVAGAALLVLSSGSTAGTATARPGDASPFGSSNLGVGEYRVHKKLTLDLGAGAQGGVRAIDGHCVNANGEFPFATTNDAPQVHDLWIDASESFPVCITDLSSMVFEVYLTSPIRKELKIAIGERPGGGYDIYCYVHVDDPSTYPLTCTFDSTDPADLGTAITVRRHR</sequence>
<evidence type="ECO:0000313" key="3">
    <source>
        <dbReference type="Proteomes" id="UP000271469"/>
    </source>
</evidence>